<name>A0ABR7LQX9_9ACTN</name>
<comment type="similarity">
    <text evidence="3">Belongs to the glycosyl hydrolase 26 family.</text>
</comment>
<evidence type="ECO:0000313" key="7">
    <source>
        <dbReference type="EMBL" id="MBC6467184.1"/>
    </source>
</evidence>
<evidence type="ECO:0000256" key="5">
    <source>
        <dbReference type="SAM" id="Phobius"/>
    </source>
</evidence>
<keyword evidence="5" id="KW-0472">Membrane</keyword>
<keyword evidence="1 3" id="KW-0378">Hydrolase</keyword>
<dbReference type="Gene3D" id="3.20.20.80">
    <property type="entry name" value="Glycosidases"/>
    <property type="match status" value="1"/>
</dbReference>
<feature type="region of interest" description="Disordered" evidence="4">
    <location>
        <begin position="55"/>
        <end position="77"/>
    </location>
</feature>
<accession>A0ABR7LQX9</accession>
<dbReference type="EMBL" id="JABVEC010000011">
    <property type="protein sequence ID" value="MBC6467184.1"/>
    <property type="molecule type" value="Genomic_DNA"/>
</dbReference>
<dbReference type="PROSITE" id="PS51764">
    <property type="entry name" value="GH26"/>
    <property type="match status" value="1"/>
</dbReference>
<dbReference type="RefSeq" id="WP_187244181.1">
    <property type="nucleotide sequence ID" value="NZ_BAAAOK010000006.1"/>
</dbReference>
<evidence type="ECO:0000256" key="4">
    <source>
        <dbReference type="SAM" id="MobiDB-lite"/>
    </source>
</evidence>
<sequence length="385" mass="42797">MTAPKNPRRPVPGRPRRSAPKSRTWLWAGIAAAGALACAVAIGVAVIDTGSPTAAAGPIRSGQSESSPGSGTPAGKPRKCTVSALLVPSCGAWWGVTPGAFSGQRPQPALNTFERRTGRTVDIFHYFHKGKKLFPTPAEIAIAREPGKNRKLLLNWKPDDGESWAKVANGSMDAHIDRLSAHIKANYRERFWLVLHHEPEEEVRLQPGSGYTPADYSKMFRRVVQRFRKNGVKNVLFTVAYRGYSNWTVKPWFMQLYPGADVVDWVAFDPYVKGPQTPDFASLIDKAAPLEHDQGYPGFYSWSQTRMPGKPLMIAEWGILNEKTTPAERVAFFRSVGEQIKNYPRLKALVYFEAPHGGLGDSQVHTDPATLRAFRWLGRRPHFNP</sequence>
<dbReference type="InterPro" id="IPR022790">
    <property type="entry name" value="GH26_dom"/>
</dbReference>
<evidence type="ECO:0000313" key="8">
    <source>
        <dbReference type="Proteomes" id="UP000805614"/>
    </source>
</evidence>
<evidence type="ECO:0000256" key="1">
    <source>
        <dbReference type="ARBA" id="ARBA00022801"/>
    </source>
</evidence>
<feature type="transmembrane region" description="Helical" evidence="5">
    <location>
        <begin position="24"/>
        <end position="47"/>
    </location>
</feature>
<dbReference type="Proteomes" id="UP000805614">
    <property type="component" value="Unassembled WGS sequence"/>
</dbReference>
<keyword evidence="8" id="KW-1185">Reference proteome</keyword>
<comment type="caution">
    <text evidence="7">The sequence shown here is derived from an EMBL/GenBank/DDBJ whole genome shotgun (WGS) entry which is preliminary data.</text>
</comment>
<keyword evidence="2 3" id="KW-0326">Glycosidase</keyword>
<feature type="compositionally biased region" description="Polar residues" evidence="4">
    <location>
        <begin position="61"/>
        <end position="70"/>
    </location>
</feature>
<feature type="region of interest" description="Disordered" evidence="4">
    <location>
        <begin position="1"/>
        <end position="21"/>
    </location>
</feature>
<keyword evidence="5" id="KW-1133">Transmembrane helix</keyword>
<reference evidence="7 8" key="1">
    <citation type="submission" date="2020-06" db="EMBL/GenBank/DDBJ databases">
        <title>Actinomadura xiongansis sp. nov., isolated from soil of Baiyangdian.</title>
        <authorList>
            <person name="Zhang X."/>
        </authorList>
    </citation>
    <scope>NUCLEOTIDE SEQUENCE [LARGE SCALE GENOMIC DNA]</scope>
    <source>
        <strain evidence="7 8">HBUM206468</strain>
    </source>
</reference>
<evidence type="ECO:0000256" key="3">
    <source>
        <dbReference type="PROSITE-ProRule" id="PRU01100"/>
    </source>
</evidence>
<protein>
    <recommendedName>
        <fullName evidence="6">GH26 domain-containing protein</fullName>
    </recommendedName>
</protein>
<organism evidence="7 8">
    <name type="scientific">Actinomadura alba</name>
    <dbReference type="NCBI Taxonomy" id="406431"/>
    <lineage>
        <taxon>Bacteria</taxon>
        <taxon>Bacillati</taxon>
        <taxon>Actinomycetota</taxon>
        <taxon>Actinomycetes</taxon>
        <taxon>Streptosporangiales</taxon>
        <taxon>Thermomonosporaceae</taxon>
        <taxon>Actinomadura</taxon>
    </lineage>
</organism>
<dbReference type="InterPro" id="IPR017853">
    <property type="entry name" value="GH"/>
</dbReference>
<dbReference type="Pfam" id="PF02156">
    <property type="entry name" value="Glyco_hydro_26"/>
    <property type="match status" value="1"/>
</dbReference>
<dbReference type="SUPFAM" id="SSF51445">
    <property type="entry name" value="(Trans)glycosidases"/>
    <property type="match status" value="1"/>
</dbReference>
<feature type="domain" description="GH26" evidence="6">
    <location>
        <begin position="77"/>
        <end position="374"/>
    </location>
</feature>
<evidence type="ECO:0000259" key="6">
    <source>
        <dbReference type="PROSITE" id="PS51764"/>
    </source>
</evidence>
<proteinExistence type="inferred from homology"/>
<gene>
    <name evidence="7" type="ORF">HKK74_16975</name>
</gene>
<keyword evidence="5" id="KW-0812">Transmembrane</keyword>
<feature type="active site" description="Proton donor" evidence="3">
    <location>
        <position position="198"/>
    </location>
</feature>
<evidence type="ECO:0000256" key="2">
    <source>
        <dbReference type="ARBA" id="ARBA00023295"/>
    </source>
</evidence>
<feature type="active site" description="Nucleophile" evidence="3">
    <location>
        <position position="316"/>
    </location>
</feature>